<dbReference type="InParanoid" id="A0A061FK62"/>
<gene>
    <name evidence="1" type="ORF">TCM_034138</name>
</gene>
<accession>A0A061FK62</accession>
<dbReference type="EMBL" id="CM001886">
    <property type="protein sequence ID" value="EOY14894.1"/>
    <property type="molecule type" value="Genomic_DNA"/>
</dbReference>
<dbReference type="Proteomes" id="UP000026915">
    <property type="component" value="Chromosome 8"/>
</dbReference>
<organism evidence="1 2">
    <name type="scientific">Theobroma cacao</name>
    <name type="common">Cacao</name>
    <name type="synonym">Cocoa</name>
    <dbReference type="NCBI Taxonomy" id="3641"/>
    <lineage>
        <taxon>Eukaryota</taxon>
        <taxon>Viridiplantae</taxon>
        <taxon>Streptophyta</taxon>
        <taxon>Embryophyta</taxon>
        <taxon>Tracheophyta</taxon>
        <taxon>Spermatophyta</taxon>
        <taxon>Magnoliopsida</taxon>
        <taxon>eudicotyledons</taxon>
        <taxon>Gunneridae</taxon>
        <taxon>Pentapetalae</taxon>
        <taxon>rosids</taxon>
        <taxon>malvids</taxon>
        <taxon>Malvales</taxon>
        <taxon>Malvaceae</taxon>
        <taxon>Byttnerioideae</taxon>
        <taxon>Theobroma</taxon>
    </lineage>
</organism>
<keyword evidence="2" id="KW-1185">Reference proteome</keyword>
<dbReference type="AlphaFoldDB" id="A0A061FK62"/>
<reference evidence="1 2" key="1">
    <citation type="journal article" date="2013" name="Genome Biol.">
        <title>The genome sequence of the most widely cultivated cacao type and its use to identify candidate genes regulating pod color.</title>
        <authorList>
            <person name="Motamayor J.C."/>
            <person name="Mockaitis K."/>
            <person name="Schmutz J."/>
            <person name="Haiminen N."/>
            <person name="Iii D.L."/>
            <person name="Cornejo O."/>
            <person name="Findley S.D."/>
            <person name="Zheng P."/>
            <person name="Utro F."/>
            <person name="Royaert S."/>
            <person name="Saski C."/>
            <person name="Jenkins J."/>
            <person name="Podicheti R."/>
            <person name="Zhao M."/>
            <person name="Scheffler B.E."/>
            <person name="Stack J.C."/>
            <person name="Feltus F.A."/>
            <person name="Mustiga G.M."/>
            <person name="Amores F."/>
            <person name="Phillips W."/>
            <person name="Marelli J.P."/>
            <person name="May G.D."/>
            <person name="Shapiro H."/>
            <person name="Ma J."/>
            <person name="Bustamante C.D."/>
            <person name="Schnell R.J."/>
            <person name="Main D."/>
            <person name="Gilbert D."/>
            <person name="Parida L."/>
            <person name="Kuhn D.N."/>
        </authorList>
    </citation>
    <scope>NUCLEOTIDE SEQUENCE [LARGE SCALE GENOMIC DNA]</scope>
    <source>
        <strain evidence="2">cv. Matina 1-6</strain>
    </source>
</reference>
<dbReference type="Gramene" id="EOY14894">
    <property type="protein sequence ID" value="EOY14894"/>
    <property type="gene ID" value="TCM_034138"/>
</dbReference>
<evidence type="ECO:0000313" key="2">
    <source>
        <dbReference type="Proteomes" id="UP000026915"/>
    </source>
</evidence>
<protein>
    <submittedName>
        <fullName evidence="1">Uncharacterized protein</fullName>
    </submittedName>
</protein>
<evidence type="ECO:0000313" key="1">
    <source>
        <dbReference type="EMBL" id="EOY14894.1"/>
    </source>
</evidence>
<name>A0A061FK62_THECC</name>
<dbReference type="HOGENOM" id="CLU_2610872_0_0_1"/>
<proteinExistence type="predicted"/>
<sequence length="79" mass="9028">MGFPLLASTFMGVTKSPLPFSFSCTMVKEKVPAMGHHKPHQYQIKVQVKLIGSHAQSLAFIEKMANILKRLEYNEDFRF</sequence>